<evidence type="ECO:0000313" key="1">
    <source>
        <dbReference type="EMBL" id="WNL50046.1"/>
    </source>
</evidence>
<name>A0AA96ESL5_9VIRU</name>
<accession>A0AA96ESL5</accession>
<proteinExistence type="predicted"/>
<reference evidence="1" key="1">
    <citation type="submission" date="2023-07" db="EMBL/GenBank/DDBJ databases">
        <authorList>
            <person name="Xia Y."/>
        </authorList>
    </citation>
    <scope>NUCLEOTIDE SEQUENCE</scope>
    <source>
        <strain evidence="1">E</strain>
    </source>
</reference>
<gene>
    <name evidence="1" type="ORF">MarDSR_007</name>
</gene>
<protein>
    <submittedName>
        <fullName evidence="1">Uncharacterized protein</fullName>
    </submittedName>
</protein>
<sequence length="193" mass="22665">MEKRQRILAHYTSYWEKYGVSPTVEYRNNEIISISFKYNNKDLILPLCWCGEEECQKCQETKDHIWKLEMQCKFSSSRCHLCVPSDCWVSMSDRERLADVSAGEIRGLSILDKAKWYYIYCERKGRETIIPKIIGQAIICTHSKEHSRNAEVQKIFTAVMCDAVALEKQSICSWMERNKISWTFCGCENIFCE</sequence>
<organism evidence="1">
    <name type="scientific">Marseillevirus sp</name>
    <dbReference type="NCBI Taxonomy" id="2809551"/>
    <lineage>
        <taxon>Viruses</taxon>
        <taxon>Varidnaviria</taxon>
        <taxon>Bamfordvirae</taxon>
        <taxon>Nucleocytoviricota</taxon>
        <taxon>Megaviricetes</taxon>
        <taxon>Pimascovirales</taxon>
        <taxon>Pimascovirales incertae sedis</taxon>
        <taxon>Marseilleviridae</taxon>
        <taxon>Marseillevirus</taxon>
    </lineage>
</organism>
<dbReference type="EMBL" id="OR343189">
    <property type="protein sequence ID" value="WNL50046.1"/>
    <property type="molecule type" value="Genomic_DNA"/>
</dbReference>